<dbReference type="AlphaFoldDB" id="A0A1H5XKK8"/>
<sequence>MNTKNFVRGIIYIFLILLALICLIPFVMMIINATRSNTEIVKGFTLIPGKSLVENYKNMMYHMNVSDGIFKGIWLGYKNSFIIAASVTILSSYFSALTAYGFYAYEFKGKKILFIFILIMMMIPNQLGLLGFFELNKALKTLDSYIPLIIPSIATPFTVFFMRQYLVSTMHPALIEAARIDGANEIFIFHKIILPIMMPAIATMAIFTFIGAWNNYLIPLTVIFSPEKYPLSVLMGYLKGGKVAENLGSMYLAISMSVAPIIIAFIFLSKYIISSISAGSVKE</sequence>
<evidence type="ECO:0000256" key="1">
    <source>
        <dbReference type="ARBA" id="ARBA00004651"/>
    </source>
</evidence>
<dbReference type="InterPro" id="IPR000515">
    <property type="entry name" value="MetI-like"/>
</dbReference>
<dbReference type="CDD" id="cd06261">
    <property type="entry name" value="TM_PBP2"/>
    <property type="match status" value="1"/>
</dbReference>
<evidence type="ECO:0000256" key="3">
    <source>
        <dbReference type="ARBA" id="ARBA00022475"/>
    </source>
</evidence>
<protein>
    <submittedName>
        <fullName evidence="9">Multiple sugar transport system permease protein</fullName>
    </submittedName>
</protein>
<gene>
    <name evidence="9" type="ORF">SAMN05660865_01790</name>
</gene>
<evidence type="ECO:0000256" key="4">
    <source>
        <dbReference type="ARBA" id="ARBA00022692"/>
    </source>
</evidence>
<keyword evidence="3" id="KW-1003">Cell membrane</keyword>
<feature type="transmembrane region" description="Helical" evidence="7">
    <location>
        <begin position="250"/>
        <end position="273"/>
    </location>
</feature>
<keyword evidence="2 7" id="KW-0813">Transport</keyword>
<feature type="transmembrane region" description="Helical" evidence="7">
    <location>
        <begin position="145"/>
        <end position="166"/>
    </location>
</feature>
<dbReference type="Gene3D" id="1.10.3720.10">
    <property type="entry name" value="MetI-like"/>
    <property type="match status" value="1"/>
</dbReference>
<evidence type="ECO:0000256" key="5">
    <source>
        <dbReference type="ARBA" id="ARBA00022989"/>
    </source>
</evidence>
<evidence type="ECO:0000313" key="9">
    <source>
        <dbReference type="EMBL" id="SEG11960.1"/>
    </source>
</evidence>
<feature type="transmembrane region" description="Helical" evidence="7">
    <location>
        <begin position="112"/>
        <end position="133"/>
    </location>
</feature>
<evidence type="ECO:0000256" key="7">
    <source>
        <dbReference type="RuleBase" id="RU363032"/>
    </source>
</evidence>
<dbReference type="SUPFAM" id="SSF161098">
    <property type="entry name" value="MetI-like"/>
    <property type="match status" value="1"/>
</dbReference>
<evidence type="ECO:0000313" key="10">
    <source>
        <dbReference type="Proteomes" id="UP000242850"/>
    </source>
</evidence>
<feature type="transmembrane region" description="Helical" evidence="7">
    <location>
        <begin position="81"/>
        <end position="105"/>
    </location>
</feature>
<evidence type="ECO:0000256" key="6">
    <source>
        <dbReference type="ARBA" id="ARBA00023136"/>
    </source>
</evidence>
<comment type="subcellular location">
    <subcellularLocation>
        <location evidence="1 7">Cell membrane</location>
        <topology evidence="1 7">Multi-pass membrane protein</topology>
    </subcellularLocation>
</comment>
<evidence type="ECO:0000256" key="2">
    <source>
        <dbReference type="ARBA" id="ARBA00022448"/>
    </source>
</evidence>
<evidence type="ECO:0000259" key="8">
    <source>
        <dbReference type="PROSITE" id="PS50928"/>
    </source>
</evidence>
<dbReference type="GO" id="GO:0005886">
    <property type="term" value="C:plasma membrane"/>
    <property type="evidence" value="ECO:0007669"/>
    <property type="project" value="UniProtKB-SubCell"/>
</dbReference>
<dbReference type="Pfam" id="PF00528">
    <property type="entry name" value="BPD_transp_1"/>
    <property type="match status" value="1"/>
</dbReference>
<dbReference type="PANTHER" id="PTHR43744:SF2">
    <property type="entry name" value="ARABINOOLIGOSACCHARIDES TRANSPORT SYSTEM PERMEASE PROTEIN ARAQ"/>
    <property type="match status" value="1"/>
</dbReference>
<keyword evidence="9" id="KW-0762">Sugar transport</keyword>
<dbReference type="InterPro" id="IPR035906">
    <property type="entry name" value="MetI-like_sf"/>
</dbReference>
<name>A0A1H5XKK8_9CLOT</name>
<dbReference type="Proteomes" id="UP000242850">
    <property type="component" value="Unassembled WGS sequence"/>
</dbReference>
<feature type="transmembrane region" description="Helical" evidence="7">
    <location>
        <begin position="12"/>
        <end position="31"/>
    </location>
</feature>
<feature type="transmembrane region" description="Helical" evidence="7">
    <location>
        <begin position="187"/>
        <end position="210"/>
    </location>
</feature>
<proteinExistence type="inferred from homology"/>
<keyword evidence="10" id="KW-1185">Reference proteome</keyword>
<dbReference type="GO" id="GO:0055085">
    <property type="term" value="P:transmembrane transport"/>
    <property type="evidence" value="ECO:0007669"/>
    <property type="project" value="InterPro"/>
</dbReference>
<accession>A0A1H5XKK8</accession>
<dbReference type="PANTHER" id="PTHR43744">
    <property type="entry name" value="ABC TRANSPORTER PERMEASE PROTEIN MG189-RELATED-RELATED"/>
    <property type="match status" value="1"/>
</dbReference>
<feature type="domain" description="ABC transmembrane type-1" evidence="8">
    <location>
        <begin position="77"/>
        <end position="269"/>
    </location>
</feature>
<dbReference type="PROSITE" id="PS50928">
    <property type="entry name" value="ABC_TM1"/>
    <property type="match status" value="1"/>
</dbReference>
<organism evidence="9 10">
    <name type="scientific">Caloramator fervidus</name>
    <dbReference type="NCBI Taxonomy" id="29344"/>
    <lineage>
        <taxon>Bacteria</taxon>
        <taxon>Bacillati</taxon>
        <taxon>Bacillota</taxon>
        <taxon>Clostridia</taxon>
        <taxon>Eubacteriales</taxon>
        <taxon>Clostridiaceae</taxon>
        <taxon>Caloramator</taxon>
    </lineage>
</organism>
<comment type="similarity">
    <text evidence="7">Belongs to the binding-protein-dependent transport system permease family.</text>
</comment>
<dbReference type="OrthoDB" id="157184at2"/>
<keyword evidence="6 7" id="KW-0472">Membrane</keyword>
<keyword evidence="4 7" id="KW-0812">Transmembrane</keyword>
<dbReference type="RefSeq" id="WP_103896685.1">
    <property type="nucleotide sequence ID" value="NZ_FNUK01000032.1"/>
</dbReference>
<keyword evidence="5 7" id="KW-1133">Transmembrane helix</keyword>
<dbReference type="EMBL" id="FNUK01000032">
    <property type="protein sequence ID" value="SEG11960.1"/>
    <property type="molecule type" value="Genomic_DNA"/>
</dbReference>
<reference evidence="10" key="1">
    <citation type="submission" date="2016-10" db="EMBL/GenBank/DDBJ databases">
        <authorList>
            <person name="Varghese N."/>
            <person name="Submissions S."/>
        </authorList>
    </citation>
    <scope>NUCLEOTIDE SEQUENCE [LARGE SCALE GENOMIC DNA]</scope>
    <source>
        <strain evidence="10">DSM 5463</strain>
    </source>
</reference>